<dbReference type="SUPFAM" id="SSF53218">
    <property type="entry name" value="Molybdenum cofactor biosynthesis proteins"/>
    <property type="match status" value="1"/>
</dbReference>
<keyword evidence="4" id="KW-1185">Reference proteome</keyword>
<dbReference type="GO" id="GO:0046872">
    <property type="term" value="F:metal ion binding"/>
    <property type="evidence" value="ECO:0007669"/>
    <property type="project" value="UniProtKB-UniRule"/>
</dbReference>
<dbReference type="GO" id="GO:0006777">
    <property type="term" value="P:Mo-molybdopterin cofactor biosynthetic process"/>
    <property type="evidence" value="ECO:0007669"/>
    <property type="project" value="UniProtKB-UniRule"/>
</dbReference>
<evidence type="ECO:0000256" key="1">
    <source>
        <dbReference type="RuleBase" id="RU365090"/>
    </source>
</evidence>
<dbReference type="PANTHER" id="PTHR10192">
    <property type="entry name" value="MOLYBDOPTERIN BIOSYNTHESIS PROTEIN"/>
    <property type="match status" value="1"/>
</dbReference>
<comment type="pathway">
    <text evidence="1">Cofactor biosynthesis; molybdopterin biosynthesis.</text>
</comment>
<keyword evidence="1" id="KW-0808">Transferase</keyword>
<dbReference type="eggNOG" id="COG0303">
    <property type="taxonomic scope" value="Bacteria"/>
</dbReference>
<evidence type="ECO:0000313" key="4">
    <source>
        <dbReference type="Proteomes" id="UP000028542"/>
    </source>
</evidence>
<reference evidence="3 4" key="1">
    <citation type="submission" date="2014-07" db="EMBL/GenBank/DDBJ databases">
        <title>Draft genome of Clostridium sulfidigenes 113A isolated from sediments associated with methane hydrate from Krishna Godavari basin.</title>
        <authorList>
            <person name="Honkalas V.S."/>
            <person name="Dabir A.P."/>
            <person name="Arora P."/>
            <person name="Dhakephalkar P.K."/>
        </authorList>
    </citation>
    <scope>NUCLEOTIDE SEQUENCE [LARGE SCALE GENOMIC DNA]</scope>
    <source>
        <strain evidence="3 4">113A</strain>
    </source>
</reference>
<dbReference type="RefSeq" id="WP_035132986.1">
    <property type="nucleotide sequence ID" value="NZ_JPMD01000024.1"/>
</dbReference>
<dbReference type="InterPro" id="IPR001453">
    <property type="entry name" value="MoaB/Mog_dom"/>
</dbReference>
<comment type="function">
    <text evidence="1">Catalyzes the insertion of molybdate into adenylated molybdopterin with the concomitant release of AMP.</text>
</comment>
<proteinExistence type="inferred from homology"/>
<dbReference type="Proteomes" id="UP000028542">
    <property type="component" value="Unassembled WGS sequence"/>
</dbReference>
<dbReference type="EMBL" id="JPMD01000024">
    <property type="protein sequence ID" value="KEZ86303.1"/>
    <property type="molecule type" value="Genomic_DNA"/>
</dbReference>
<keyword evidence="1" id="KW-0479">Metal-binding</keyword>
<protein>
    <recommendedName>
        <fullName evidence="1">Molybdopterin molybdenumtransferase</fullName>
        <ecNumber evidence="1">2.10.1.1</ecNumber>
    </recommendedName>
</protein>
<keyword evidence="1" id="KW-0500">Molybdenum</keyword>
<evidence type="ECO:0000313" key="3">
    <source>
        <dbReference type="EMBL" id="KEZ86303.1"/>
    </source>
</evidence>
<organism evidence="3 4">
    <name type="scientific">Clostridium sulfidigenes</name>
    <dbReference type="NCBI Taxonomy" id="318464"/>
    <lineage>
        <taxon>Bacteria</taxon>
        <taxon>Bacillati</taxon>
        <taxon>Bacillota</taxon>
        <taxon>Clostridia</taxon>
        <taxon>Eubacteriales</taxon>
        <taxon>Clostridiaceae</taxon>
        <taxon>Clostridium</taxon>
    </lineage>
</organism>
<name>A0A084JBG9_9CLOT</name>
<dbReference type="UniPathway" id="UPA00344"/>
<evidence type="ECO:0000259" key="2">
    <source>
        <dbReference type="SMART" id="SM00852"/>
    </source>
</evidence>
<dbReference type="AlphaFoldDB" id="A0A084JBG9"/>
<comment type="catalytic activity">
    <reaction evidence="1">
        <text>adenylyl-molybdopterin + molybdate = Mo-molybdopterin + AMP + H(+)</text>
        <dbReference type="Rhea" id="RHEA:35047"/>
        <dbReference type="ChEBI" id="CHEBI:15378"/>
        <dbReference type="ChEBI" id="CHEBI:36264"/>
        <dbReference type="ChEBI" id="CHEBI:62727"/>
        <dbReference type="ChEBI" id="CHEBI:71302"/>
        <dbReference type="ChEBI" id="CHEBI:456215"/>
    </reaction>
</comment>
<comment type="cofactor">
    <cofactor evidence="1">
        <name>Mg(2+)</name>
        <dbReference type="ChEBI" id="CHEBI:18420"/>
    </cofactor>
</comment>
<dbReference type="Gene3D" id="3.40.980.10">
    <property type="entry name" value="MoaB/Mog-like domain"/>
    <property type="match status" value="1"/>
</dbReference>
<dbReference type="GO" id="GO:0005829">
    <property type="term" value="C:cytosol"/>
    <property type="evidence" value="ECO:0007669"/>
    <property type="project" value="TreeGrafter"/>
</dbReference>
<comment type="similarity">
    <text evidence="1">Belongs to the MoeA family.</text>
</comment>
<dbReference type="PANTHER" id="PTHR10192:SF28">
    <property type="entry name" value="MOLYBDOPTERIN MOLYBDENUMTRANSFERASE"/>
    <property type="match status" value="1"/>
</dbReference>
<dbReference type="Pfam" id="PF00994">
    <property type="entry name" value="MoCF_biosynth"/>
    <property type="match status" value="1"/>
</dbReference>
<dbReference type="STRING" id="318464.IO99_10550"/>
<dbReference type="GO" id="GO:0061599">
    <property type="term" value="F:molybdopterin molybdotransferase activity"/>
    <property type="evidence" value="ECO:0007669"/>
    <property type="project" value="UniProtKB-UniRule"/>
</dbReference>
<dbReference type="EC" id="2.10.1.1" evidence="1"/>
<feature type="domain" description="MoaB/Mog" evidence="2">
    <location>
        <begin position="174"/>
        <end position="306"/>
    </location>
</feature>
<dbReference type="SMART" id="SM00852">
    <property type="entry name" value="MoCF_biosynth"/>
    <property type="match status" value="1"/>
</dbReference>
<gene>
    <name evidence="3" type="ORF">IO99_10550</name>
</gene>
<comment type="caution">
    <text evidence="3">The sequence shown here is derived from an EMBL/GenBank/DDBJ whole genome shotgun (WGS) entry which is preliminary data.</text>
</comment>
<dbReference type="InterPro" id="IPR038987">
    <property type="entry name" value="MoeA-like"/>
</dbReference>
<dbReference type="CDD" id="cd03522">
    <property type="entry name" value="MoeA_like"/>
    <property type="match status" value="1"/>
</dbReference>
<dbReference type="InterPro" id="IPR036425">
    <property type="entry name" value="MoaB/Mog-like_dom_sf"/>
</dbReference>
<keyword evidence="1" id="KW-0501">Molybdenum cofactor biosynthesis</keyword>
<accession>A0A084JBG9</accession>
<keyword evidence="1" id="KW-0460">Magnesium</keyword>
<sequence length="339" mass="37147">MKKVKVEDAIGMVVAHDLTKIVPGEFKGAAFKKGHIIEAKDIEELKFIGKNHIYIIEMNSEMLHEDQAALELGQAIGGANTYLKSPSEGKVNILAARDGLLKINTSLLYEINYIKDIVVSTLHNNTVVEKDTIVSATKVTPLVVEKRYINQVKDILRNVSGIIDIIPFKVQKVGIVITGTEVYEGIITDKFAPILKEKVSNYKAIVEDVIFVPDDLEKITNAIEIFKSKGCSLIISSGGMSVDADDLTPVAIEKVASEIITYGSPVIPGAMFMLAYSDDITYVGIPACGMFSKITVFDVLLPRIMAKDKISKREISELSHGGLCLKCNICHYPICPFGK</sequence>